<dbReference type="EMBL" id="KV905921">
    <property type="protein sequence ID" value="OON15302.1"/>
    <property type="molecule type" value="Genomic_DNA"/>
</dbReference>
<dbReference type="PANTHER" id="PTHR21683:SF3">
    <property type="entry name" value="CILIA AND FLAGELLA ASSOCIATED PROTEIN 100"/>
    <property type="match status" value="1"/>
</dbReference>
<keyword evidence="6" id="KW-1185">Reference proteome</keyword>
<dbReference type="InterPro" id="IPR025252">
    <property type="entry name" value="DUF4200"/>
</dbReference>
<feature type="non-terminal residue" evidence="5">
    <location>
        <position position="222"/>
    </location>
</feature>
<evidence type="ECO:0000256" key="1">
    <source>
        <dbReference type="ARBA" id="ARBA00023054"/>
    </source>
</evidence>
<dbReference type="InterPro" id="IPR051147">
    <property type="entry name" value="CFAP_domain-containing"/>
</dbReference>
<feature type="coiled-coil region" evidence="2">
    <location>
        <begin position="58"/>
        <end position="85"/>
    </location>
</feature>
<feature type="region of interest" description="Disordered" evidence="3">
    <location>
        <begin position="185"/>
        <end position="222"/>
    </location>
</feature>
<evidence type="ECO:0000259" key="4">
    <source>
        <dbReference type="Pfam" id="PF13863"/>
    </source>
</evidence>
<gene>
    <name evidence="5" type="ORF">X801_08899</name>
</gene>
<dbReference type="AlphaFoldDB" id="A0A1S8WLH6"/>
<dbReference type="PANTHER" id="PTHR21683">
    <property type="entry name" value="COILED-COIL DOMAIN-CONTAINING PROTEIN 42 LIKE-2-LIKE-RELATED"/>
    <property type="match status" value="1"/>
</dbReference>
<dbReference type="Proteomes" id="UP000243686">
    <property type="component" value="Unassembled WGS sequence"/>
</dbReference>
<evidence type="ECO:0000256" key="2">
    <source>
        <dbReference type="SAM" id="Coils"/>
    </source>
</evidence>
<keyword evidence="1 2" id="KW-0175">Coiled coil</keyword>
<accession>A0A1S8WLH6</accession>
<feature type="domain" description="DUF4200" evidence="4">
    <location>
        <begin position="44"/>
        <end position="161"/>
    </location>
</feature>
<reference evidence="5 6" key="1">
    <citation type="submission" date="2015-03" db="EMBL/GenBank/DDBJ databases">
        <title>Draft genome of the nematode, Opisthorchis viverrini.</title>
        <authorList>
            <person name="Mitreva M."/>
        </authorList>
    </citation>
    <scope>NUCLEOTIDE SEQUENCE [LARGE SCALE GENOMIC DNA]</scope>
    <source>
        <strain evidence="5">Khon Kaen</strain>
    </source>
</reference>
<name>A0A1S8WLH6_OPIVI</name>
<protein>
    <recommendedName>
        <fullName evidence="4">DUF4200 domain-containing protein</fullName>
    </recommendedName>
</protein>
<evidence type="ECO:0000313" key="6">
    <source>
        <dbReference type="Proteomes" id="UP000243686"/>
    </source>
</evidence>
<evidence type="ECO:0000313" key="5">
    <source>
        <dbReference type="EMBL" id="OON15302.1"/>
    </source>
</evidence>
<evidence type="ECO:0000256" key="3">
    <source>
        <dbReference type="SAM" id="MobiDB-lite"/>
    </source>
</evidence>
<sequence length="222" mass="26128">MSTDNPFKLPQFSTVFELKEAELQRKREIIFIGSCADRTTHQEYIAKHREMFMLEYSIAVQNVELDRLKELAESEERKLNIAEQCLEQDAALFDEFLKDNDKSSIEAITNAEQEARKRSAIVDEIRQLSVQQQKLTAENNRLRSVVQEYRGYKQFLECLVPEPHRSGRQLIRQERRLAKARAREEARRKLTIQPPLSVPPDIRRRPSFMMRRKSTLRPPVTS</sequence>
<proteinExistence type="predicted"/>
<dbReference type="Pfam" id="PF13863">
    <property type="entry name" value="DUF4200"/>
    <property type="match status" value="1"/>
</dbReference>
<organism evidence="5 6">
    <name type="scientific">Opisthorchis viverrini</name>
    <name type="common">Southeast Asian liver fluke</name>
    <dbReference type="NCBI Taxonomy" id="6198"/>
    <lineage>
        <taxon>Eukaryota</taxon>
        <taxon>Metazoa</taxon>
        <taxon>Spiralia</taxon>
        <taxon>Lophotrochozoa</taxon>
        <taxon>Platyhelminthes</taxon>
        <taxon>Trematoda</taxon>
        <taxon>Digenea</taxon>
        <taxon>Opisthorchiida</taxon>
        <taxon>Opisthorchiata</taxon>
        <taxon>Opisthorchiidae</taxon>
        <taxon>Opisthorchis</taxon>
    </lineage>
</organism>
<dbReference type="GO" id="GO:0005856">
    <property type="term" value="C:cytoskeleton"/>
    <property type="evidence" value="ECO:0007669"/>
    <property type="project" value="UniProtKB-ARBA"/>
</dbReference>